<dbReference type="InterPro" id="IPR013783">
    <property type="entry name" value="Ig-like_fold"/>
</dbReference>
<feature type="domain" description="Ig-like" evidence="3">
    <location>
        <begin position="132"/>
        <end position="210"/>
    </location>
</feature>
<name>A0A556TVK5_BAGYA</name>
<keyword evidence="5" id="KW-1185">Reference proteome</keyword>
<dbReference type="InterPro" id="IPR003597">
    <property type="entry name" value="Ig_C1-set"/>
</dbReference>
<gene>
    <name evidence="4" type="ORF">Baya_4126</name>
</gene>
<reference evidence="4 5" key="1">
    <citation type="journal article" date="2019" name="Genome Biol. Evol.">
        <title>Whole-Genome Sequencing of the Giant Devil Catfish, Bagarius yarrelli.</title>
        <authorList>
            <person name="Jiang W."/>
            <person name="Lv Y."/>
            <person name="Cheng L."/>
            <person name="Yang K."/>
            <person name="Chao B."/>
            <person name="Wang X."/>
            <person name="Li Y."/>
            <person name="Pan X."/>
            <person name="You X."/>
            <person name="Zhang Y."/>
            <person name="Yang J."/>
            <person name="Li J."/>
            <person name="Zhang X."/>
            <person name="Liu S."/>
            <person name="Sun C."/>
            <person name="Yang J."/>
            <person name="Shi Q."/>
        </authorList>
    </citation>
    <scope>NUCLEOTIDE SEQUENCE [LARGE SCALE GENOMIC DNA]</scope>
    <source>
        <strain evidence="4">JWS20170419001</strain>
        <tissue evidence="4">Muscle</tissue>
    </source>
</reference>
<evidence type="ECO:0000313" key="5">
    <source>
        <dbReference type="Proteomes" id="UP000319801"/>
    </source>
</evidence>
<keyword evidence="2" id="KW-0732">Signal</keyword>
<dbReference type="SMART" id="SM00406">
    <property type="entry name" value="IGv"/>
    <property type="match status" value="1"/>
</dbReference>
<organism evidence="4 5">
    <name type="scientific">Bagarius yarrelli</name>
    <name type="common">Goonch</name>
    <name type="synonym">Bagrus yarrelli</name>
    <dbReference type="NCBI Taxonomy" id="175774"/>
    <lineage>
        <taxon>Eukaryota</taxon>
        <taxon>Metazoa</taxon>
        <taxon>Chordata</taxon>
        <taxon>Craniata</taxon>
        <taxon>Vertebrata</taxon>
        <taxon>Euteleostomi</taxon>
        <taxon>Actinopterygii</taxon>
        <taxon>Neopterygii</taxon>
        <taxon>Teleostei</taxon>
        <taxon>Ostariophysi</taxon>
        <taxon>Siluriformes</taxon>
        <taxon>Sisoridae</taxon>
        <taxon>Sisorinae</taxon>
        <taxon>Bagarius</taxon>
    </lineage>
</organism>
<evidence type="ECO:0000313" key="4">
    <source>
        <dbReference type="EMBL" id="TSK87412.1"/>
    </source>
</evidence>
<feature type="domain" description="Ig-like" evidence="3">
    <location>
        <begin position="421"/>
        <end position="518"/>
    </location>
</feature>
<dbReference type="InterPro" id="IPR003599">
    <property type="entry name" value="Ig_sub"/>
</dbReference>
<accession>A0A556TVK5</accession>
<dbReference type="PROSITE" id="PS00290">
    <property type="entry name" value="IG_MHC"/>
    <property type="match status" value="1"/>
</dbReference>
<dbReference type="SMART" id="SM00407">
    <property type="entry name" value="IGc1"/>
    <property type="match status" value="2"/>
</dbReference>
<dbReference type="Pfam" id="PF07686">
    <property type="entry name" value="V-set"/>
    <property type="match status" value="1"/>
</dbReference>
<feature type="chain" id="PRO_5022130746" evidence="2">
    <location>
        <begin position="19"/>
        <end position="542"/>
    </location>
</feature>
<dbReference type="Pfam" id="PF07654">
    <property type="entry name" value="C1-set"/>
    <property type="match status" value="4"/>
</dbReference>
<dbReference type="InterPro" id="IPR003006">
    <property type="entry name" value="Ig/MHC_CS"/>
</dbReference>
<dbReference type="InterPro" id="IPR007110">
    <property type="entry name" value="Ig-like_dom"/>
</dbReference>
<dbReference type="PROSITE" id="PS50835">
    <property type="entry name" value="IG_LIKE"/>
    <property type="match status" value="5"/>
</dbReference>
<dbReference type="SMART" id="SM00409">
    <property type="entry name" value="IG"/>
    <property type="match status" value="2"/>
</dbReference>
<evidence type="ECO:0000256" key="1">
    <source>
        <dbReference type="ARBA" id="ARBA00023319"/>
    </source>
</evidence>
<keyword evidence="1" id="KW-0393">Immunoglobulin domain</keyword>
<dbReference type="InterPro" id="IPR036179">
    <property type="entry name" value="Ig-like_dom_sf"/>
</dbReference>
<comment type="caution">
    <text evidence="4">The sequence shown here is derived from an EMBL/GenBank/DDBJ whole genome shotgun (WGS) entry which is preliminary data.</text>
</comment>
<dbReference type="EMBL" id="VCAZ01000022">
    <property type="protein sequence ID" value="TSK87412.1"/>
    <property type="molecule type" value="Genomic_DNA"/>
</dbReference>
<feature type="domain" description="Ig-like" evidence="3">
    <location>
        <begin position="8"/>
        <end position="112"/>
    </location>
</feature>
<dbReference type="CDD" id="cd05768">
    <property type="entry name" value="IgC1_CH3_IgAGD_CH4_IgAEM"/>
    <property type="match status" value="1"/>
</dbReference>
<dbReference type="FunFam" id="2.60.40.10:FF:000463">
    <property type="entry name" value="Immunoglobulin heavy constant gamma 1"/>
    <property type="match status" value="1"/>
</dbReference>
<proteinExistence type="predicted"/>
<dbReference type="AlphaFoldDB" id="A0A556TVK5"/>
<dbReference type="Proteomes" id="UP000319801">
    <property type="component" value="Unassembled WGS sequence"/>
</dbReference>
<evidence type="ECO:0000256" key="2">
    <source>
        <dbReference type="SAM" id="SignalP"/>
    </source>
</evidence>
<feature type="domain" description="Ig-like" evidence="3">
    <location>
        <begin position="320"/>
        <end position="410"/>
    </location>
</feature>
<dbReference type="InterPro" id="IPR013106">
    <property type="entry name" value="Ig_V-set"/>
</dbReference>
<dbReference type="FunFam" id="2.60.40.10:FF:002350">
    <property type="entry name" value="Immunoglobulin heavy variable 1-4"/>
    <property type="match status" value="1"/>
</dbReference>
<feature type="signal peptide" evidence="2">
    <location>
        <begin position="1"/>
        <end position="18"/>
    </location>
</feature>
<dbReference type="OrthoDB" id="9945861at2759"/>
<evidence type="ECO:0000259" key="3">
    <source>
        <dbReference type="PROSITE" id="PS50835"/>
    </source>
</evidence>
<dbReference type="Gene3D" id="2.60.40.10">
    <property type="entry name" value="Immunoglobulins"/>
    <property type="match status" value="5"/>
</dbReference>
<sequence length="542" mass="59711">MIWPLLVPLISFLPYVHCISLTSSPAEVRPPGASVKLSCQISGYSLTSYGTSWIRQHPGKALEWIAVIWAGGSINTGASFQSRFSISRDTSSNVLYLDISGLVTQDTAVYYCAKDTQLFTSERGCGYSSDGSVTLGCVTYGLPSADDLIFSWTDQNGKSLTDFVQYPAMNTDKGYTSVSQLRVQASDWNAKKQFKCQAKNSKGDLEATLKKPEGLVERPPTVLLTASSQTELDNETTTFICLAERYAPKNVEFNWTVGDDSTHKARHTIESKDNSGYTAISVLEISTSSWMSYPVTCAVSHKTGTVKKDIKYVCSGAQSPKPKIIPPSAEDMLINKVGDLKCMTNGAIGFTSIKWLIEGKEVSSFEKETASDDTFLSLKTKINFDDWSTGTKFTCEVKHPTYVHETETVSFQRVNGKKQSPKLYVLAPPESSEDLVTLTCYVKDFLPKELVVSWLVGDKLAEVSKQNTSSVIEKDGLFSAYSKLTIENSNWKSGIIYTCRVYHEAIDRSVHLISRSINSNPDPPTIMNLNVTVPMDCNASAF</sequence>
<dbReference type="SUPFAM" id="SSF48726">
    <property type="entry name" value="Immunoglobulin"/>
    <property type="match status" value="5"/>
</dbReference>
<dbReference type="InterPro" id="IPR050380">
    <property type="entry name" value="Immune_Resp_Modulators"/>
</dbReference>
<dbReference type="PANTHER" id="PTHR23411">
    <property type="entry name" value="TAPASIN"/>
    <property type="match status" value="1"/>
</dbReference>
<feature type="domain" description="Ig-like" evidence="3">
    <location>
        <begin position="220"/>
        <end position="311"/>
    </location>
</feature>
<protein>
    <submittedName>
        <fullName evidence="4">Ig mu chain C region membrane-bound form</fullName>
    </submittedName>
</protein>